<proteinExistence type="predicted"/>
<accession>A0ABR1V162</accession>
<keyword evidence="2" id="KW-0732">Signal</keyword>
<feature type="signal peptide" evidence="2">
    <location>
        <begin position="1"/>
        <end position="38"/>
    </location>
</feature>
<reference evidence="3 4" key="1">
    <citation type="submission" date="2023-01" db="EMBL/GenBank/DDBJ databases">
        <title>Analysis of 21 Apiospora genomes using comparative genomics revels a genus with tremendous synthesis potential of carbohydrate active enzymes and secondary metabolites.</title>
        <authorList>
            <person name="Sorensen T."/>
        </authorList>
    </citation>
    <scope>NUCLEOTIDE SEQUENCE [LARGE SCALE GENOMIC DNA]</scope>
    <source>
        <strain evidence="3 4">CBS 135458</strain>
    </source>
</reference>
<dbReference type="RefSeq" id="XP_066715925.1">
    <property type="nucleotide sequence ID" value="XM_066858983.1"/>
</dbReference>
<keyword evidence="1" id="KW-0325">Glycoprotein</keyword>
<evidence type="ECO:0000256" key="2">
    <source>
        <dbReference type="SAM" id="SignalP"/>
    </source>
</evidence>
<dbReference type="PANTHER" id="PTHR45679">
    <property type="entry name" value="ER DEGRADATION-ENHANCING ALPHA-MANNOSIDASE-LIKE PROTEIN 2"/>
    <property type="match status" value="1"/>
</dbReference>
<comment type="caution">
    <text evidence="3">The sequence shown here is derived from an EMBL/GenBank/DDBJ whole genome shotgun (WGS) entry which is preliminary data.</text>
</comment>
<sequence>MAGWMLASNHNALRRMPRAWCTSLCIFFLSTCLLSVGAMRPDRVAQLRDETVDMFYHGFDNYMHIAFPEDEV</sequence>
<protein>
    <submittedName>
        <fullName evidence="3">Uncharacterized protein</fullName>
    </submittedName>
</protein>
<dbReference type="InterPro" id="IPR036026">
    <property type="entry name" value="Seven-hairpin_glycosidases"/>
</dbReference>
<name>A0ABR1V162_9PEZI</name>
<dbReference type="InterPro" id="IPR044674">
    <property type="entry name" value="EDEM1/2/3"/>
</dbReference>
<organism evidence="3 4">
    <name type="scientific">Apiospora phragmitis</name>
    <dbReference type="NCBI Taxonomy" id="2905665"/>
    <lineage>
        <taxon>Eukaryota</taxon>
        <taxon>Fungi</taxon>
        <taxon>Dikarya</taxon>
        <taxon>Ascomycota</taxon>
        <taxon>Pezizomycotina</taxon>
        <taxon>Sordariomycetes</taxon>
        <taxon>Xylariomycetidae</taxon>
        <taxon>Amphisphaeriales</taxon>
        <taxon>Apiosporaceae</taxon>
        <taxon>Apiospora</taxon>
    </lineage>
</organism>
<feature type="chain" id="PRO_5046616743" evidence="2">
    <location>
        <begin position="39"/>
        <end position="72"/>
    </location>
</feature>
<dbReference type="PANTHER" id="PTHR45679:SF5">
    <property type="entry name" value="ER DEGRADATION-ENHANCING ALPHA-MANNOSIDASE-LIKE PROTEIN 1"/>
    <property type="match status" value="1"/>
</dbReference>
<keyword evidence="4" id="KW-1185">Reference proteome</keyword>
<evidence type="ECO:0000256" key="1">
    <source>
        <dbReference type="ARBA" id="ARBA00023180"/>
    </source>
</evidence>
<dbReference type="EMBL" id="JAQQWL010000007">
    <property type="protein sequence ID" value="KAK8064936.1"/>
    <property type="molecule type" value="Genomic_DNA"/>
</dbReference>
<dbReference type="SUPFAM" id="SSF48225">
    <property type="entry name" value="Seven-hairpin glycosidases"/>
    <property type="match status" value="1"/>
</dbReference>
<dbReference type="Proteomes" id="UP001480595">
    <property type="component" value="Unassembled WGS sequence"/>
</dbReference>
<evidence type="ECO:0000313" key="4">
    <source>
        <dbReference type="Proteomes" id="UP001480595"/>
    </source>
</evidence>
<dbReference type="GeneID" id="92092046"/>
<evidence type="ECO:0000313" key="3">
    <source>
        <dbReference type="EMBL" id="KAK8064936.1"/>
    </source>
</evidence>
<gene>
    <name evidence="3" type="ORF">PG994_007574</name>
</gene>